<organism evidence="6 7">
    <name type="scientific">Solitalea koreensis</name>
    <dbReference type="NCBI Taxonomy" id="543615"/>
    <lineage>
        <taxon>Bacteria</taxon>
        <taxon>Pseudomonadati</taxon>
        <taxon>Bacteroidota</taxon>
        <taxon>Sphingobacteriia</taxon>
        <taxon>Sphingobacteriales</taxon>
        <taxon>Sphingobacteriaceae</taxon>
        <taxon>Solitalea</taxon>
    </lineage>
</organism>
<dbReference type="Proteomes" id="UP000315971">
    <property type="component" value="Unassembled WGS sequence"/>
</dbReference>
<keyword evidence="2" id="KW-0238">DNA-binding</keyword>
<dbReference type="InterPro" id="IPR000843">
    <property type="entry name" value="HTH_LacI"/>
</dbReference>
<dbReference type="SUPFAM" id="SSF53822">
    <property type="entry name" value="Periplasmic binding protein-like I"/>
    <property type="match status" value="1"/>
</dbReference>
<dbReference type="CDD" id="cd06267">
    <property type="entry name" value="PBP1_LacI_sugar_binding-like"/>
    <property type="match status" value="1"/>
</dbReference>
<keyword evidence="7" id="KW-1185">Reference proteome</keyword>
<dbReference type="PROSITE" id="PS50206">
    <property type="entry name" value="RHODANESE_3"/>
    <property type="match status" value="1"/>
</dbReference>
<dbReference type="Gene3D" id="1.10.260.40">
    <property type="entry name" value="lambda repressor-like DNA-binding domains"/>
    <property type="match status" value="1"/>
</dbReference>
<keyword evidence="1" id="KW-0805">Transcription regulation</keyword>
<sequence length="335" mass="37925">MKRSAPTIKEIAKNLNISVSTVSKALHNHPSIGLTTKERVQKLARELNYVPNQAAIQLRKQKSSIIGVILPTLIDQFFTLTVNGIEDYALKNNYNVFITQSHESLTREKELVDIMQRAQVDGVIVAVSKETTSYDHFNALEKAGIPVVYFVRQPKGVMLRNWVSCNGNEAAAKAVDFLVAQGHRRIAHLKGPDSLLTSEHRYEGYKDALLRNNIAYNADLIKVCDLTKAGTQKAMKELLQMDQPPTAVLCFKDYMVLDAMQFLRKQSPTNKKKMEFIGFGNLPMFEYFDEKPLASLDERPYKIGEQAIVLLLKLMNGPKEEGYQNINLECELIEY</sequence>
<dbReference type="SUPFAM" id="SSF47413">
    <property type="entry name" value="lambda repressor-like DNA-binding domains"/>
    <property type="match status" value="1"/>
</dbReference>
<dbReference type="PANTHER" id="PTHR30146:SF109">
    <property type="entry name" value="HTH-TYPE TRANSCRIPTIONAL REGULATOR GALS"/>
    <property type="match status" value="1"/>
</dbReference>
<evidence type="ECO:0000256" key="2">
    <source>
        <dbReference type="ARBA" id="ARBA00023125"/>
    </source>
</evidence>
<dbReference type="Pfam" id="PF00356">
    <property type="entry name" value="LacI"/>
    <property type="match status" value="1"/>
</dbReference>
<evidence type="ECO:0000313" key="6">
    <source>
        <dbReference type="EMBL" id="SMO60111.1"/>
    </source>
</evidence>
<gene>
    <name evidence="6" type="ORF">SAMN06265350_104169</name>
</gene>
<proteinExistence type="predicted"/>
<dbReference type="SMART" id="SM00354">
    <property type="entry name" value="HTH_LACI"/>
    <property type="match status" value="1"/>
</dbReference>
<dbReference type="RefSeq" id="WP_142603136.1">
    <property type="nucleotide sequence ID" value="NZ_FXSZ01000004.1"/>
</dbReference>
<dbReference type="InterPro" id="IPR001763">
    <property type="entry name" value="Rhodanese-like_dom"/>
</dbReference>
<dbReference type="GO" id="GO:0000976">
    <property type="term" value="F:transcription cis-regulatory region binding"/>
    <property type="evidence" value="ECO:0007669"/>
    <property type="project" value="TreeGrafter"/>
</dbReference>
<dbReference type="InterPro" id="IPR028082">
    <property type="entry name" value="Peripla_BP_I"/>
</dbReference>
<dbReference type="Pfam" id="PF13407">
    <property type="entry name" value="Peripla_BP_4"/>
    <property type="match status" value="1"/>
</dbReference>
<dbReference type="OrthoDB" id="9803256at2"/>
<dbReference type="PANTHER" id="PTHR30146">
    <property type="entry name" value="LACI-RELATED TRANSCRIPTIONAL REPRESSOR"/>
    <property type="match status" value="1"/>
</dbReference>
<dbReference type="InterPro" id="IPR010982">
    <property type="entry name" value="Lambda_DNA-bd_dom_sf"/>
</dbReference>
<dbReference type="AlphaFoldDB" id="A0A521CMX8"/>
<protein>
    <submittedName>
        <fullName evidence="6">Transcriptional regulator, LacI family</fullName>
    </submittedName>
</protein>
<dbReference type="EMBL" id="FXSZ01000004">
    <property type="protein sequence ID" value="SMO60111.1"/>
    <property type="molecule type" value="Genomic_DNA"/>
</dbReference>
<evidence type="ECO:0000259" key="5">
    <source>
        <dbReference type="PROSITE" id="PS50932"/>
    </source>
</evidence>
<dbReference type="Gene3D" id="3.40.50.2300">
    <property type="match status" value="2"/>
</dbReference>
<dbReference type="CDD" id="cd01392">
    <property type="entry name" value="HTH_LacI"/>
    <property type="match status" value="1"/>
</dbReference>
<evidence type="ECO:0000256" key="3">
    <source>
        <dbReference type="ARBA" id="ARBA00023163"/>
    </source>
</evidence>
<evidence type="ECO:0000259" key="4">
    <source>
        <dbReference type="PROSITE" id="PS50206"/>
    </source>
</evidence>
<dbReference type="GO" id="GO:0003700">
    <property type="term" value="F:DNA-binding transcription factor activity"/>
    <property type="evidence" value="ECO:0007669"/>
    <property type="project" value="TreeGrafter"/>
</dbReference>
<reference evidence="6 7" key="1">
    <citation type="submission" date="2017-05" db="EMBL/GenBank/DDBJ databases">
        <authorList>
            <person name="Varghese N."/>
            <person name="Submissions S."/>
        </authorList>
    </citation>
    <scope>NUCLEOTIDE SEQUENCE [LARGE SCALE GENOMIC DNA]</scope>
    <source>
        <strain evidence="6 7">DSM 21342</strain>
    </source>
</reference>
<evidence type="ECO:0000256" key="1">
    <source>
        <dbReference type="ARBA" id="ARBA00023015"/>
    </source>
</evidence>
<feature type="domain" description="HTH lacI-type" evidence="5">
    <location>
        <begin position="6"/>
        <end position="60"/>
    </location>
</feature>
<dbReference type="PROSITE" id="PS50932">
    <property type="entry name" value="HTH_LACI_2"/>
    <property type="match status" value="1"/>
</dbReference>
<accession>A0A521CMX8</accession>
<keyword evidence="3" id="KW-0804">Transcription</keyword>
<evidence type="ECO:0000313" key="7">
    <source>
        <dbReference type="Proteomes" id="UP000315971"/>
    </source>
</evidence>
<feature type="domain" description="Rhodanese" evidence="4">
    <location>
        <begin position="163"/>
        <end position="197"/>
    </location>
</feature>
<name>A0A521CMX8_9SPHI</name>
<dbReference type="InterPro" id="IPR025997">
    <property type="entry name" value="SBP_2_dom"/>
</dbReference>